<evidence type="ECO:0000256" key="3">
    <source>
        <dbReference type="ARBA" id="ARBA00023210"/>
    </source>
</evidence>
<dbReference type="InterPro" id="IPR055219">
    <property type="entry name" value="MinC_N_1"/>
</dbReference>
<dbReference type="InterPro" id="IPR036145">
    <property type="entry name" value="MinC_C_sf"/>
</dbReference>
<dbReference type="PANTHER" id="PTHR34108">
    <property type="entry name" value="SEPTUM SITE-DETERMINING PROTEIN MINC"/>
    <property type="match status" value="1"/>
</dbReference>
<dbReference type="OrthoDB" id="9790810at2"/>
<dbReference type="SUPFAM" id="SSF63848">
    <property type="entry name" value="Cell-division inhibitor MinC, C-terminal domain"/>
    <property type="match status" value="1"/>
</dbReference>
<dbReference type="GO" id="GO:0000902">
    <property type="term" value="P:cell morphogenesis"/>
    <property type="evidence" value="ECO:0007669"/>
    <property type="project" value="InterPro"/>
</dbReference>
<evidence type="ECO:0000313" key="9">
    <source>
        <dbReference type="EMBL" id="SOY30647.1"/>
    </source>
</evidence>
<dbReference type="GO" id="GO:1901891">
    <property type="term" value="P:regulation of cell septum assembly"/>
    <property type="evidence" value="ECO:0007669"/>
    <property type="project" value="InterPro"/>
</dbReference>
<comment type="function">
    <text evidence="6">Cell division inhibitor that blocks the formation of polar Z ring septums. Rapidly oscillates between the poles of the cell to destabilize FtsZ filaments that have formed before they mature into polar Z rings. Prevents FtsZ polymerization.</text>
</comment>
<dbReference type="EMBL" id="OFSM01000018">
    <property type="protein sequence ID" value="SOY30647.1"/>
    <property type="molecule type" value="Genomic_DNA"/>
</dbReference>
<reference evidence="9 10" key="1">
    <citation type="submission" date="2018-01" db="EMBL/GenBank/DDBJ databases">
        <authorList>
            <person name="Gaut B.S."/>
            <person name="Morton B.R."/>
            <person name="Clegg M.T."/>
            <person name="Duvall M.R."/>
        </authorList>
    </citation>
    <scope>NUCLEOTIDE SEQUENCE [LARGE SCALE GENOMIC DNA]</scope>
    <source>
        <strain evidence="9">GP69</strain>
    </source>
</reference>
<dbReference type="Pfam" id="PF03775">
    <property type="entry name" value="MinC_C"/>
    <property type="match status" value="1"/>
</dbReference>
<dbReference type="InterPro" id="IPR016098">
    <property type="entry name" value="CAP/MinC_C"/>
</dbReference>
<feature type="domain" description="Septum formation inhibitor MinC C-terminal" evidence="7">
    <location>
        <begin position="111"/>
        <end position="212"/>
    </location>
</feature>
<proteinExistence type="inferred from homology"/>
<dbReference type="PANTHER" id="PTHR34108:SF1">
    <property type="entry name" value="SEPTUM SITE-DETERMINING PROTEIN MINC"/>
    <property type="match status" value="1"/>
</dbReference>
<dbReference type="RefSeq" id="WP_103240671.1">
    <property type="nucleotide sequence ID" value="NZ_CANRXC010000011.1"/>
</dbReference>
<evidence type="ECO:0000256" key="6">
    <source>
        <dbReference type="HAMAP-Rule" id="MF_00267"/>
    </source>
</evidence>
<dbReference type="Pfam" id="PF22642">
    <property type="entry name" value="MinC_N_1"/>
    <property type="match status" value="1"/>
</dbReference>
<dbReference type="Gene3D" id="3.30.160.540">
    <property type="match status" value="1"/>
</dbReference>
<keyword evidence="4 6" id="KW-0131">Cell cycle</keyword>
<evidence type="ECO:0000313" key="10">
    <source>
        <dbReference type="Proteomes" id="UP000236311"/>
    </source>
</evidence>
<dbReference type="InterPro" id="IPR005526">
    <property type="entry name" value="Septum_form_inhib_MinC_C"/>
</dbReference>
<dbReference type="Gene3D" id="2.160.20.70">
    <property type="match status" value="1"/>
</dbReference>
<dbReference type="GO" id="GO:0000917">
    <property type="term" value="P:division septum assembly"/>
    <property type="evidence" value="ECO:0007669"/>
    <property type="project" value="UniProtKB-KW"/>
</dbReference>
<evidence type="ECO:0000256" key="1">
    <source>
        <dbReference type="ARBA" id="ARBA00006291"/>
    </source>
</evidence>
<organism evidence="9 10">
    <name type="scientific">Acetatifactor muris</name>
    <dbReference type="NCBI Taxonomy" id="879566"/>
    <lineage>
        <taxon>Bacteria</taxon>
        <taxon>Bacillati</taxon>
        <taxon>Bacillota</taxon>
        <taxon>Clostridia</taxon>
        <taxon>Lachnospirales</taxon>
        <taxon>Lachnospiraceae</taxon>
        <taxon>Acetatifactor</taxon>
    </lineage>
</organism>
<evidence type="ECO:0000256" key="5">
    <source>
        <dbReference type="ARBA" id="ARBA00046874"/>
    </source>
</evidence>
<dbReference type="InterPro" id="IPR013033">
    <property type="entry name" value="MinC"/>
</dbReference>
<evidence type="ECO:0000259" key="7">
    <source>
        <dbReference type="Pfam" id="PF03775"/>
    </source>
</evidence>
<comment type="similarity">
    <text evidence="1 6">Belongs to the MinC family.</text>
</comment>
<protein>
    <recommendedName>
        <fullName evidence="6">Probable septum site-determining protein MinC</fullName>
    </recommendedName>
</protein>
<dbReference type="AlphaFoldDB" id="A0A2K4ZJI9"/>
<evidence type="ECO:0000256" key="4">
    <source>
        <dbReference type="ARBA" id="ARBA00023306"/>
    </source>
</evidence>
<keyword evidence="2 6" id="KW-0132">Cell division</keyword>
<dbReference type="Proteomes" id="UP000236311">
    <property type="component" value="Unassembled WGS sequence"/>
</dbReference>
<sequence>MREAVIIKSFPNGIALYLNEELPFEKVLEEIGYKFGQARNFFGEAIMALSIEGRAVSNVDEIRILETIHENSDLHIICIVSRDEEANKNYIKALAHTEKKLASEEGGQFFRGDLKNREVLETDNSIIVLGDVYPGSAVISAKNIIILGGLYGEAYAGGNGCGESYVAALEMEPERIKIGDFKYKPNTKQAKWGIHPKIRPKIAYIKNDRIVFEAFTKDLLDTFG</sequence>
<evidence type="ECO:0000256" key="2">
    <source>
        <dbReference type="ARBA" id="ARBA00022618"/>
    </source>
</evidence>
<feature type="domain" description="Septum site-determining protein MinC N-terminal" evidence="8">
    <location>
        <begin position="5"/>
        <end position="79"/>
    </location>
</feature>
<name>A0A2K4ZJI9_9FIRM</name>
<gene>
    <name evidence="6 9" type="primary">minC</name>
    <name evidence="9" type="ORF">AMURIS_03378</name>
</gene>
<comment type="subunit">
    <text evidence="5 6">Interacts with MinD and FtsZ.</text>
</comment>
<dbReference type="HAMAP" id="MF_00267">
    <property type="entry name" value="MinC"/>
    <property type="match status" value="1"/>
</dbReference>
<accession>A0A2K4ZJI9</accession>
<keyword evidence="3 6" id="KW-0717">Septation</keyword>
<keyword evidence="10" id="KW-1185">Reference proteome</keyword>
<evidence type="ECO:0000259" key="8">
    <source>
        <dbReference type="Pfam" id="PF22642"/>
    </source>
</evidence>